<evidence type="ECO:0000313" key="2">
    <source>
        <dbReference type="Proteomes" id="UP000887013"/>
    </source>
</evidence>
<accession>A0A8X6N007</accession>
<dbReference type="EMBL" id="BMAW01052681">
    <property type="protein sequence ID" value="GFS86927.1"/>
    <property type="molecule type" value="Genomic_DNA"/>
</dbReference>
<sequence>MTYLGRSRKEDLKTLAEELGLVVGENFKMIQLTELISKSDNYYEPLVKGMLQVITEERVAKEATALLEAENLRKAQVLAAEKENVYKQQKYELEKTSTTARMSALICLGCPVIN</sequence>
<protein>
    <submittedName>
        <fullName evidence="1">Uncharacterized protein</fullName>
    </submittedName>
</protein>
<comment type="caution">
    <text evidence="1">The sequence shown here is derived from an EMBL/GenBank/DDBJ whole genome shotgun (WGS) entry which is preliminary data.</text>
</comment>
<evidence type="ECO:0000313" key="1">
    <source>
        <dbReference type="EMBL" id="GFS86927.1"/>
    </source>
</evidence>
<dbReference type="Proteomes" id="UP000887013">
    <property type="component" value="Unassembled WGS sequence"/>
</dbReference>
<dbReference type="AlphaFoldDB" id="A0A8X6N007"/>
<proteinExistence type="predicted"/>
<reference evidence="1" key="1">
    <citation type="submission" date="2020-08" db="EMBL/GenBank/DDBJ databases">
        <title>Multicomponent nature underlies the extraordinary mechanical properties of spider dragline silk.</title>
        <authorList>
            <person name="Kono N."/>
            <person name="Nakamura H."/>
            <person name="Mori M."/>
            <person name="Yoshida Y."/>
            <person name="Ohtoshi R."/>
            <person name="Malay A.D."/>
            <person name="Moran D.A.P."/>
            <person name="Tomita M."/>
            <person name="Numata K."/>
            <person name="Arakawa K."/>
        </authorList>
    </citation>
    <scope>NUCLEOTIDE SEQUENCE</scope>
</reference>
<gene>
    <name evidence="1" type="ORF">NPIL_464171</name>
</gene>
<organism evidence="1 2">
    <name type="scientific">Nephila pilipes</name>
    <name type="common">Giant wood spider</name>
    <name type="synonym">Nephila maculata</name>
    <dbReference type="NCBI Taxonomy" id="299642"/>
    <lineage>
        <taxon>Eukaryota</taxon>
        <taxon>Metazoa</taxon>
        <taxon>Ecdysozoa</taxon>
        <taxon>Arthropoda</taxon>
        <taxon>Chelicerata</taxon>
        <taxon>Arachnida</taxon>
        <taxon>Araneae</taxon>
        <taxon>Araneomorphae</taxon>
        <taxon>Entelegynae</taxon>
        <taxon>Araneoidea</taxon>
        <taxon>Nephilidae</taxon>
        <taxon>Nephila</taxon>
    </lineage>
</organism>
<keyword evidence="2" id="KW-1185">Reference proteome</keyword>
<dbReference type="OrthoDB" id="6433986at2759"/>
<name>A0A8X6N007_NEPPI</name>